<sequence length="413" mass="45842">MIKFSENLLNLILLISLIYKCSNDTLEDIADLNEKNGEFTFEDTTIDDLETQTETDELFKETLGQASTSSIKITTQERSREEKNASTDDSITNPFTDLLTTKLQSKTEETNKVITQVTEHNSSIETESTVEGRSSPFSFSNAKRETSYSVSFTTQAVGTSSLSIQSSLLNSETTSLSITSKAEETAELTFNTRIQMNGIVRNRRIRTVKRVLIQVDRILFIEDVNVTNIEQALLKSIGYESIFNITNEGNDEYSIGFTTNINTSINSALSLDDSILKIVQNLKRDENIIQAEARKSGFDLSIDTSKAVIYATETLVINGTTFIIICEKSLDQVQMGCQKGTVENGTISIESNSEVNLESTSEVVLESTSEVVLESTSEDVLESTSQIDLSSLANSFRISKFLLFVVTIIFFSK</sequence>
<feature type="compositionally biased region" description="Basic and acidic residues" evidence="1">
    <location>
        <begin position="75"/>
        <end position="86"/>
    </location>
</feature>
<organism evidence="3 4">
    <name type="scientific">Brachionus plicatilis</name>
    <name type="common">Marine rotifer</name>
    <name type="synonym">Brachionus muelleri</name>
    <dbReference type="NCBI Taxonomy" id="10195"/>
    <lineage>
        <taxon>Eukaryota</taxon>
        <taxon>Metazoa</taxon>
        <taxon>Spiralia</taxon>
        <taxon>Gnathifera</taxon>
        <taxon>Rotifera</taxon>
        <taxon>Eurotatoria</taxon>
        <taxon>Monogononta</taxon>
        <taxon>Pseudotrocha</taxon>
        <taxon>Ploima</taxon>
        <taxon>Brachionidae</taxon>
        <taxon>Brachionus</taxon>
    </lineage>
</organism>
<dbReference type="Proteomes" id="UP000276133">
    <property type="component" value="Unassembled WGS sequence"/>
</dbReference>
<evidence type="ECO:0000313" key="3">
    <source>
        <dbReference type="EMBL" id="RMZ99949.1"/>
    </source>
</evidence>
<feature type="region of interest" description="Disordered" evidence="1">
    <location>
        <begin position="69"/>
        <end position="91"/>
    </location>
</feature>
<proteinExistence type="predicted"/>
<feature type="chain" id="PRO_5018053548" evidence="2">
    <location>
        <begin position="24"/>
        <end position="413"/>
    </location>
</feature>
<keyword evidence="2" id="KW-0732">Signal</keyword>
<comment type="caution">
    <text evidence="3">The sequence shown here is derived from an EMBL/GenBank/DDBJ whole genome shotgun (WGS) entry which is preliminary data.</text>
</comment>
<feature type="region of interest" description="Disordered" evidence="1">
    <location>
        <begin position="119"/>
        <end position="138"/>
    </location>
</feature>
<name>A0A3M7PLL0_BRAPC</name>
<gene>
    <name evidence="3" type="ORF">BpHYR1_037212</name>
</gene>
<evidence type="ECO:0000256" key="2">
    <source>
        <dbReference type="SAM" id="SignalP"/>
    </source>
</evidence>
<evidence type="ECO:0000313" key="4">
    <source>
        <dbReference type="Proteomes" id="UP000276133"/>
    </source>
</evidence>
<feature type="signal peptide" evidence="2">
    <location>
        <begin position="1"/>
        <end position="23"/>
    </location>
</feature>
<accession>A0A3M7PLL0</accession>
<evidence type="ECO:0000256" key="1">
    <source>
        <dbReference type="SAM" id="MobiDB-lite"/>
    </source>
</evidence>
<dbReference type="EMBL" id="REGN01009983">
    <property type="protein sequence ID" value="RMZ99949.1"/>
    <property type="molecule type" value="Genomic_DNA"/>
</dbReference>
<dbReference type="AlphaFoldDB" id="A0A3M7PLL0"/>
<protein>
    <submittedName>
        <fullName evidence="3">Uncharacterized protein</fullName>
    </submittedName>
</protein>
<reference evidence="3 4" key="1">
    <citation type="journal article" date="2018" name="Sci. Rep.">
        <title>Genomic signatures of local adaptation to the degree of environmental predictability in rotifers.</title>
        <authorList>
            <person name="Franch-Gras L."/>
            <person name="Hahn C."/>
            <person name="Garcia-Roger E.M."/>
            <person name="Carmona M.J."/>
            <person name="Serra M."/>
            <person name="Gomez A."/>
        </authorList>
    </citation>
    <scope>NUCLEOTIDE SEQUENCE [LARGE SCALE GENOMIC DNA]</scope>
    <source>
        <strain evidence="3">HYR1</strain>
    </source>
</reference>
<keyword evidence="4" id="KW-1185">Reference proteome</keyword>